<organism evidence="1 2">
    <name type="scientific">Pseudoxanthomonas winnipegensis</name>
    <dbReference type="NCBI Taxonomy" id="2480810"/>
    <lineage>
        <taxon>Bacteria</taxon>
        <taxon>Pseudomonadati</taxon>
        <taxon>Pseudomonadota</taxon>
        <taxon>Gammaproteobacteria</taxon>
        <taxon>Lysobacterales</taxon>
        <taxon>Lysobacteraceae</taxon>
        <taxon>Pseudoxanthomonas</taxon>
    </lineage>
</organism>
<name>A0ABY1WCY3_9GAMM</name>
<keyword evidence="2" id="KW-1185">Reference proteome</keyword>
<dbReference type="RefSeq" id="WP_130528610.1">
    <property type="nucleotide sequence ID" value="NZ_SHMD01000001.1"/>
</dbReference>
<sequence>MNEFLREEIAAILAEAPVPVVGVETGLSPLDTSPRARKIRAILRIAIQYNWPDAVPHFLDTKGVASILDLTQPQLDDLLSRMDGYVDAAETGCSLPDCLPAC</sequence>
<protein>
    <submittedName>
        <fullName evidence="1">Uncharacterized protein</fullName>
    </submittedName>
</protein>
<accession>A0ABY1WCY3</accession>
<gene>
    <name evidence="1" type="ORF">EA658_09985</name>
</gene>
<evidence type="ECO:0000313" key="1">
    <source>
        <dbReference type="EMBL" id="TAA19195.1"/>
    </source>
</evidence>
<comment type="caution">
    <text evidence="1">The sequence shown here is derived from an EMBL/GenBank/DDBJ whole genome shotgun (WGS) entry which is preliminary data.</text>
</comment>
<dbReference type="Proteomes" id="UP000293089">
    <property type="component" value="Unassembled WGS sequence"/>
</dbReference>
<dbReference type="EMBL" id="SHME01000003">
    <property type="protein sequence ID" value="TAA19195.1"/>
    <property type="molecule type" value="Genomic_DNA"/>
</dbReference>
<proteinExistence type="predicted"/>
<reference evidence="1 2" key="1">
    <citation type="submission" date="2019-02" db="EMBL/GenBank/DDBJ databases">
        <title>WGS of Pseudoxanthomonas species novum from clinical isolates.</title>
        <authorList>
            <person name="Bernier A.-M."/>
            <person name="Bernard K."/>
            <person name="Vachon A."/>
        </authorList>
    </citation>
    <scope>NUCLEOTIDE SEQUENCE [LARGE SCALE GENOMIC DNA]</scope>
    <source>
        <strain evidence="2">NML 170316</strain>
    </source>
</reference>
<evidence type="ECO:0000313" key="2">
    <source>
        <dbReference type="Proteomes" id="UP000293089"/>
    </source>
</evidence>